<evidence type="ECO:0000313" key="2">
    <source>
        <dbReference type="Proteomes" id="UP000299102"/>
    </source>
</evidence>
<reference evidence="1 2" key="1">
    <citation type="journal article" date="2019" name="Commun. Biol.">
        <title>The bagworm genome reveals a unique fibroin gene that provides high tensile strength.</title>
        <authorList>
            <person name="Kono N."/>
            <person name="Nakamura H."/>
            <person name="Ohtoshi R."/>
            <person name="Tomita M."/>
            <person name="Numata K."/>
            <person name="Arakawa K."/>
        </authorList>
    </citation>
    <scope>NUCLEOTIDE SEQUENCE [LARGE SCALE GENOMIC DNA]</scope>
</reference>
<name>A0A4C1T678_EUMVA</name>
<gene>
    <name evidence="1" type="ORF">EVAR_92455_1</name>
</gene>
<dbReference type="Proteomes" id="UP000299102">
    <property type="component" value="Unassembled WGS sequence"/>
</dbReference>
<evidence type="ECO:0000313" key="1">
    <source>
        <dbReference type="EMBL" id="GBP09912.1"/>
    </source>
</evidence>
<organism evidence="1 2">
    <name type="scientific">Eumeta variegata</name>
    <name type="common">Bagworm moth</name>
    <name type="synonym">Eumeta japonica</name>
    <dbReference type="NCBI Taxonomy" id="151549"/>
    <lineage>
        <taxon>Eukaryota</taxon>
        <taxon>Metazoa</taxon>
        <taxon>Ecdysozoa</taxon>
        <taxon>Arthropoda</taxon>
        <taxon>Hexapoda</taxon>
        <taxon>Insecta</taxon>
        <taxon>Pterygota</taxon>
        <taxon>Neoptera</taxon>
        <taxon>Endopterygota</taxon>
        <taxon>Lepidoptera</taxon>
        <taxon>Glossata</taxon>
        <taxon>Ditrysia</taxon>
        <taxon>Tineoidea</taxon>
        <taxon>Psychidae</taxon>
        <taxon>Oiketicinae</taxon>
        <taxon>Eumeta</taxon>
    </lineage>
</organism>
<sequence>MSDLENEGYPVFAVYIMHRRNGTELGLVLAVLHKTDTAKDIFQTSPKIYGLSGIAVKTPYRKSGPEQCFRCQLYGHAAQNYYALVLALPLC</sequence>
<proteinExistence type="predicted"/>
<accession>A0A4C1T678</accession>
<dbReference type="AlphaFoldDB" id="A0A4C1T678"/>
<dbReference type="EMBL" id="BGZK01000038">
    <property type="protein sequence ID" value="GBP09912.1"/>
    <property type="molecule type" value="Genomic_DNA"/>
</dbReference>
<keyword evidence="2" id="KW-1185">Reference proteome</keyword>
<comment type="caution">
    <text evidence="1">The sequence shown here is derived from an EMBL/GenBank/DDBJ whole genome shotgun (WGS) entry which is preliminary data.</text>
</comment>
<protein>
    <submittedName>
        <fullName evidence="1">Uncharacterized protein</fullName>
    </submittedName>
</protein>